<dbReference type="EMBL" id="AFBI03000035">
    <property type="protein sequence ID" value="EJW03542.1"/>
    <property type="molecule type" value="Genomic_DNA"/>
</dbReference>
<keyword evidence="3" id="KW-1185">Reference proteome</keyword>
<feature type="transmembrane region" description="Helical" evidence="1">
    <location>
        <begin position="20"/>
        <end position="38"/>
    </location>
</feature>
<sequence>MKLFKHSNIKQMIKSFDYIILNMFSVFYRNAYYFVFFMNNYKKILSLICIYYKFYNVIVINLELFFYILILSIIQSRINKLSSEFTRKNKNKEFQTPNSMFVK</sequence>
<evidence type="ECO:0000256" key="1">
    <source>
        <dbReference type="SAM" id="Phobius"/>
    </source>
</evidence>
<reference evidence="2 3" key="1">
    <citation type="submission" date="2011-08" db="EMBL/GenBank/DDBJ databases">
        <authorList>
            <person name="Liu Z.J."/>
            <person name="Shi F.L."/>
            <person name="Lu J.Q."/>
            <person name="Li M."/>
            <person name="Wang Z.L."/>
        </authorList>
    </citation>
    <scope>NUCLEOTIDE SEQUENCE [LARGE SCALE GENOMIC DNA]</scope>
    <source>
        <strain evidence="2 3">USNM 41457</strain>
    </source>
</reference>
<keyword evidence="1" id="KW-1133">Transmembrane helix</keyword>
<gene>
    <name evidence="2" type="ORF">EDEG_02126</name>
</gene>
<feature type="transmembrane region" description="Helical" evidence="1">
    <location>
        <begin position="50"/>
        <end position="74"/>
    </location>
</feature>
<dbReference type="HOGENOM" id="CLU_2263687_0_0_1"/>
<dbReference type="VEuPathDB" id="MicrosporidiaDB:EDEG_02126"/>
<dbReference type="AlphaFoldDB" id="J9DQF2"/>
<evidence type="ECO:0000313" key="3">
    <source>
        <dbReference type="Proteomes" id="UP000003163"/>
    </source>
</evidence>
<accession>J9DQF2</accession>
<dbReference type="InParanoid" id="J9DQF2"/>
<name>J9DQF2_EDHAE</name>
<reference evidence="3" key="2">
    <citation type="submission" date="2015-07" db="EMBL/GenBank/DDBJ databases">
        <title>Contrasting host-pathogen interactions and genome evolution in two generalist and specialist microsporidian pathogens of mosquitoes.</title>
        <authorList>
            <consortium name="The Broad Institute Genomics Platform"/>
            <consortium name="The Broad Institute Genome Sequencing Center for Infectious Disease"/>
            <person name="Cuomo C.A."/>
            <person name="Sanscrainte N.D."/>
            <person name="Goldberg J.M."/>
            <person name="Heiman D."/>
            <person name="Young S."/>
            <person name="Zeng Q."/>
            <person name="Becnel J.J."/>
            <person name="Birren B.W."/>
        </authorList>
    </citation>
    <scope>NUCLEOTIDE SEQUENCE [LARGE SCALE GENOMIC DNA]</scope>
    <source>
        <strain evidence="3">USNM 41457</strain>
    </source>
</reference>
<dbReference type="Proteomes" id="UP000003163">
    <property type="component" value="Unassembled WGS sequence"/>
</dbReference>
<organism evidence="2 3">
    <name type="scientific">Edhazardia aedis (strain USNM 41457)</name>
    <name type="common">Microsporidian parasite</name>
    <dbReference type="NCBI Taxonomy" id="1003232"/>
    <lineage>
        <taxon>Eukaryota</taxon>
        <taxon>Fungi</taxon>
        <taxon>Fungi incertae sedis</taxon>
        <taxon>Microsporidia</taxon>
        <taxon>Edhazardia</taxon>
    </lineage>
</organism>
<comment type="caution">
    <text evidence="2">The sequence shown here is derived from an EMBL/GenBank/DDBJ whole genome shotgun (WGS) entry which is preliminary data.</text>
</comment>
<keyword evidence="1" id="KW-0812">Transmembrane</keyword>
<proteinExistence type="predicted"/>
<evidence type="ECO:0000313" key="2">
    <source>
        <dbReference type="EMBL" id="EJW03542.1"/>
    </source>
</evidence>
<protein>
    <submittedName>
        <fullName evidence="2">Uncharacterized protein</fullName>
    </submittedName>
</protein>
<keyword evidence="1" id="KW-0472">Membrane</keyword>